<dbReference type="EMBL" id="ML993694">
    <property type="protein sequence ID" value="KAF2158325.1"/>
    <property type="molecule type" value="Genomic_DNA"/>
</dbReference>
<gene>
    <name evidence="2" type="ORF">M409DRAFT_38329</name>
</gene>
<dbReference type="AlphaFoldDB" id="A0A6A6BUF3"/>
<organism evidence="2 3">
    <name type="scientific">Zasmidium cellare ATCC 36951</name>
    <dbReference type="NCBI Taxonomy" id="1080233"/>
    <lineage>
        <taxon>Eukaryota</taxon>
        <taxon>Fungi</taxon>
        <taxon>Dikarya</taxon>
        <taxon>Ascomycota</taxon>
        <taxon>Pezizomycotina</taxon>
        <taxon>Dothideomycetes</taxon>
        <taxon>Dothideomycetidae</taxon>
        <taxon>Mycosphaerellales</taxon>
        <taxon>Mycosphaerellaceae</taxon>
        <taxon>Zasmidium</taxon>
    </lineage>
</organism>
<name>A0A6A6BUF3_ZASCE</name>
<dbReference type="RefSeq" id="XP_033659214.1">
    <property type="nucleotide sequence ID" value="XM_033810905.1"/>
</dbReference>
<reference evidence="2" key="1">
    <citation type="journal article" date="2020" name="Stud. Mycol.">
        <title>101 Dothideomycetes genomes: a test case for predicting lifestyles and emergence of pathogens.</title>
        <authorList>
            <person name="Haridas S."/>
            <person name="Albert R."/>
            <person name="Binder M."/>
            <person name="Bloem J."/>
            <person name="Labutti K."/>
            <person name="Salamov A."/>
            <person name="Andreopoulos B."/>
            <person name="Baker S."/>
            <person name="Barry K."/>
            <person name="Bills G."/>
            <person name="Bluhm B."/>
            <person name="Cannon C."/>
            <person name="Castanera R."/>
            <person name="Culley D."/>
            <person name="Daum C."/>
            <person name="Ezra D."/>
            <person name="Gonzalez J."/>
            <person name="Henrissat B."/>
            <person name="Kuo A."/>
            <person name="Liang C."/>
            <person name="Lipzen A."/>
            <person name="Lutzoni F."/>
            <person name="Magnuson J."/>
            <person name="Mondo S."/>
            <person name="Nolan M."/>
            <person name="Ohm R."/>
            <person name="Pangilinan J."/>
            <person name="Park H.-J."/>
            <person name="Ramirez L."/>
            <person name="Alfaro M."/>
            <person name="Sun H."/>
            <person name="Tritt A."/>
            <person name="Yoshinaga Y."/>
            <person name="Zwiers L.-H."/>
            <person name="Turgeon B."/>
            <person name="Goodwin S."/>
            <person name="Spatafora J."/>
            <person name="Crous P."/>
            <person name="Grigoriev I."/>
        </authorList>
    </citation>
    <scope>NUCLEOTIDE SEQUENCE</scope>
    <source>
        <strain evidence="2">ATCC 36951</strain>
    </source>
</reference>
<dbReference type="SUPFAM" id="SSF53474">
    <property type="entry name" value="alpha/beta-Hydrolases"/>
    <property type="match status" value="1"/>
</dbReference>
<dbReference type="InterPro" id="IPR020802">
    <property type="entry name" value="TesA-like"/>
</dbReference>
<dbReference type="GeneID" id="54564177"/>
<dbReference type="InterPro" id="IPR029058">
    <property type="entry name" value="AB_hydrolase_fold"/>
</dbReference>
<evidence type="ECO:0000313" key="3">
    <source>
        <dbReference type="Proteomes" id="UP000799537"/>
    </source>
</evidence>
<dbReference type="Proteomes" id="UP000799537">
    <property type="component" value="Unassembled WGS sequence"/>
</dbReference>
<dbReference type="Gene3D" id="3.40.50.1820">
    <property type="entry name" value="alpha/beta hydrolase"/>
    <property type="match status" value="1"/>
</dbReference>
<evidence type="ECO:0000259" key="1">
    <source>
        <dbReference type="SMART" id="SM00824"/>
    </source>
</evidence>
<dbReference type="Pfam" id="PF00975">
    <property type="entry name" value="Thioesterase"/>
    <property type="match status" value="1"/>
</dbReference>
<evidence type="ECO:0000313" key="2">
    <source>
        <dbReference type="EMBL" id="KAF2158325.1"/>
    </source>
</evidence>
<dbReference type="OrthoDB" id="10253869at2759"/>
<feature type="domain" description="Thioesterase TesA-like" evidence="1">
    <location>
        <begin position="26"/>
        <end position="231"/>
    </location>
</feature>
<protein>
    <recommendedName>
        <fullName evidence="1">Thioesterase TesA-like domain-containing protein</fullName>
    </recommendedName>
</protein>
<accession>A0A6A6BUF3</accession>
<proteinExistence type="predicted"/>
<dbReference type="SMART" id="SM00824">
    <property type="entry name" value="PKS_TE"/>
    <property type="match status" value="1"/>
</dbReference>
<sequence>MSAHLECIEVSDQDSTALPLVLVHDGGGTVFQYFLLGPFYRQVYAISSPYFRGGGKPEGGIPQLAKEYARAIQAELGQGNIILGAGWSFGGMLSIEVARLLRQSGRIGVQGLLMIDSICPWSSNYKSRGRVRPTYRKNTSDAVKAKVNRSFDNARDLLHEWARPPTFEAPPAVMIQASDALTRQNLPDGEQDLEDQDGQLGWSEYPCLHFVSVVTVPGDHFSMFADDKVRLI</sequence>
<keyword evidence="3" id="KW-1185">Reference proteome</keyword>
<dbReference type="InterPro" id="IPR001031">
    <property type="entry name" value="Thioesterase"/>
</dbReference>